<evidence type="ECO:0000256" key="7">
    <source>
        <dbReference type="ARBA" id="ARBA00022989"/>
    </source>
</evidence>
<dbReference type="Pfam" id="PF00528">
    <property type="entry name" value="BPD_transp_1"/>
    <property type="match status" value="1"/>
</dbReference>
<evidence type="ECO:0000256" key="6">
    <source>
        <dbReference type="ARBA" id="ARBA00022692"/>
    </source>
</evidence>
<evidence type="ECO:0000256" key="1">
    <source>
        <dbReference type="ARBA" id="ARBA00004651"/>
    </source>
</evidence>
<keyword evidence="3 9" id="KW-0813">Transport</keyword>
<feature type="transmembrane region" description="Helical" evidence="9">
    <location>
        <begin position="93"/>
        <end position="114"/>
    </location>
</feature>
<feature type="transmembrane region" description="Helical" evidence="9">
    <location>
        <begin position="12"/>
        <end position="37"/>
    </location>
</feature>
<sequence length="279" mass="28437">MSAPRLARSPGGAVLVALAVVGTAVLVLPLVALLLATPWTALPTLVADAQVLQALRLSLLTAGCATLAALVLGVPLAWVLAHDDLRGAWLLRSLVTVPLVLPPVVGGVALLLLLGRRGLLGGTLDTWFGVTVPFTSVAVVLAQLFVSLPFLVLSVEGALRGADRRRALAAQTLGASPAYVLRRVTLPAVAPGVAAGAALCFTRALGEFGATVTFAGSFPGTTRTMPLAVYLAMDAAPEQAVAMSVLLLLLSVAVLLALRGRWLGGLPGAHAARSGRGPR</sequence>
<evidence type="ECO:0000259" key="11">
    <source>
        <dbReference type="PROSITE" id="PS50928"/>
    </source>
</evidence>
<dbReference type="InterPro" id="IPR011867">
    <property type="entry name" value="ModB_ABC"/>
</dbReference>
<dbReference type="Proteomes" id="UP000679335">
    <property type="component" value="Chromosome"/>
</dbReference>
<keyword evidence="6 9" id="KW-0812">Transmembrane</keyword>
<reference evidence="12 13" key="1">
    <citation type="submission" date="2021-05" db="EMBL/GenBank/DDBJ databases">
        <title>Novel species in genus Cellulomonas.</title>
        <authorList>
            <person name="Zhang G."/>
        </authorList>
    </citation>
    <scope>NUCLEOTIDE SEQUENCE [LARGE SCALE GENOMIC DNA]</scope>
    <source>
        <strain evidence="13">zg-ZUI157</strain>
    </source>
</reference>
<dbReference type="RefSeq" id="WP_208194985.1">
    <property type="nucleotide sequence ID" value="NZ_CP076023.1"/>
</dbReference>
<protein>
    <recommendedName>
        <fullName evidence="10">Molybdenum transport system permease</fullName>
    </recommendedName>
</protein>
<feature type="domain" description="ABC transmembrane type-1" evidence="11">
    <location>
        <begin position="55"/>
        <end position="258"/>
    </location>
</feature>
<feature type="transmembrane region" description="Helical" evidence="9">
    <location>
        <begin position="134"/>
        <end position="155"/>
    </location>
</feature>
<evidence type="ECO:0000256" key="3">
    <source>
        <dbReference type="ARBA" id="ARBA00022448"/>
    </source>
</evidence>
<evidence type="ECO:0000256" key="10">
    <source>
        <dbReference type="RuleBase" id="RU365097"/>
    </source>
</evidence>
<evidence type="ECO:0000256" key="5">
    <source>
        <dbReference type="ARBA" id="ARBA00022505"/>
    </source>
</evidence>
<keyword evidence="13" id="KW-1185">Reference proteome</keyword>
<name>A0ABX8GNT7_9CELL</name>
<dbReference type="InterPro" id="IPR000515">
    <property type="entry name" value="MetI-like"/>
</dbReference>
<evidence type="ECO:0000256" key="9">
    <source>
        <dbReference type="RuleBase" id="RU363032"/>
    </source>
</evidence>
<feature type="transmembrane region" description="Helical" evidence="9">
    <location>
        <begin position="57"/>
        <end position="81"/>
    </location>
</feature>
<evidence type="ECO:0000256" key="2">
    <source>
        <dbReference type="ARBA" id="ARBA00007069"/>
    </source>
</evidence>
<keyword evidence="5 10" id="KW-0500">Molybdenum</keyword>
<dbReference type="PROSITE" id="PS50928">
    <property type="entry name" value="ABC_TM1"/>
    <property type="match status" value="1"/>
</dbReference>
<dbReference type="Gene3D" id="1.10.3720.10">
    <property type="entry name" value="MetI-like"/>
    <property type="match status" value="1"/>
</dbReference>
<dbReference type="SUPFAM" id="SSF161098">
    <property type="entry name" value="MetI-like"/>
    <property type="match status" value="1"/>
</dbReference>
<gene>
    <name evidence="12" type="primary">modB</name>
    <name evidence="12" type="ORF">KKR89_08595</name>
</gene>
<keyword evidence="8 9" id="KW-0472">Membrane</keyword>
<keyword evidence="4 10" id="KW-1003">Cell membrane</keyword>
<dbReference type="PANTHER" id="PTHR30183:SF3">
    <property type="entry name" value="MOLYBDENUM TRANSPORT SYSTEM PERMEASE PROTEIN MODB"/>
    <property type="match status" value="1"/>
</dbReference>
<comment type="similarity">
    <text evidence="2 10">Belongs to the binding-protein-dependent transport system permease family. CysTW subfamily.</text>
</comment>
<comment type="function">
    <text evidence="10">Part of the binding-protein-dependent transport system for molybdenum; probably responsible for the translocation of the substrate across the membrane.</text>
</comment>
<accession>A0ABX8GNT7</accession>
<dbReference type="PANTHER" id="PTHR30183">
    <property type="entry name" value="MOLYBDENUM TRANSPORT SYSTEM PERMEASE PROTEIN MODB"/>
    <property type="match status" value="1"/>
</dbReference>
<evidence type="ECO:0000256" key="8">
    <source>
        <dbReference type="ARBA" id="ARBA00023136"/>
    </source>
</evidence>
<evidence type="ECO:0000256" key="4">
    <source>
        <dbReference type="ARBA" id="ARBA00022475"/>
    </source>
</evidence>
<dbReference type="CDD" id="cd06261">
    <property type="entry name" value="TM_PBP2"/>
    <property type="match status" value="1"/>
</dbReference>
<organism evidence="12 13">
    <name type="scientific">Cellulomonas dongxiuzhuiae</name>
    <dbReference type="NCBI Taxonomy" id="2819979"/>
    <lineage>
        <taxon>Bacteria</taxon>
        <taxon>Bacillati</taxon>
        <taxon>Actinomycetota</taxon>
        <taxon>Actinomycetes</taxon>
        <taxon>Micrococcales</taxon>
        <taxon>Cellulomonadaceae</taxon>
        <taxon>Cellulomonas</taxon>
    </lineage>
</organism>
<dbReference type="NCBIfam" id="TIGR02141">
    <property type="entry name" value="modB_ABC"/>
    <property type="match status" value="1"/>
</dbReference>
<dbReference type="InterPro" id="IPR035906">
    <property type="entry name" value="MetI-like_sf"/>
</dbReference>
<keyword evidence="7 9" id="KW-1133">Transmembrane helix</keyword>
<comment type="subcellular location">
    <subcellularLocation>
        <location evidence="1 9">Cell membrane</location>
        <topology evidence="1 9">Multi-pass membrane protein</topology>
    </subcellularLocation>
</comment>
<evidence type="ECO:0000313" key="12">
    <source>
        <dbReference type="EMBL" id="QWC17598.1"/>
    </source>
</evidence>
<dbReference type="EMBL" id="CP076023">
    <property type="protein sequence ID" value="QWC17598.1"/>
    <property type="molecule type" value="Genomic_DNA"/>
</dbReference>
<evidence type="ECO:0000313" key="13">
    <source>
        <dbReference type="Proteomes" id="UP000679335"/>
    </source>
</evidence>
<proteinExistence type="inferred from homology"/>
<feature type="transmembrane region" description="Helical" evidence="9">
    <location>
        <begin position="240"/>
        <end position="258"/>
    </location>
</feature>